<dbReference type="PANTHER" id="PTHR10061:SF0">
    <property type="entry name" value="S-FORMYLGLUTATHIONE HYDROLASE"/>
    <property type="match status" value="1"/>
</dbReference>
<dbReference type="InterPro" id="IPR000801">
    <property type="entry name" value="Esterase-like"/>
</dbReference>
<evidence type="ECO:0000256" key="4">
    <source>
        <dbReference type="ARBA" id="ARBA00022487"/>
    </source>
</evidence>
<dbReference type="AlphaFoldDB" id="A0A8H7UEP3"/>
<keyword evidence="7" id="KW-0963">Cytoplasm</keyword>
<protein>
    <recommendedName>
        <fullName evidence="3 7">S-formylglutathione hydrolase</fullName>
        <ecNumber evidence="2 7">3.1.2.12</ecNumber>
    </recommendedName>
</protein>
<comment type="function">
    <text evidence="7">Serine hydrolase involved in the detoxification of formaldehyde.</text>
</comment>
<organism evidence="8 9">
    <name type="scientific">Mortierella isabellina</name>
    <name type="common">Filamentous fungus</name>
    <name type="synonym">Umbelopsis isabellina</name>
    <dbReference type="NCBI Taxonomy" id="91625"/>
    <lineage>
        <taxon>Eukaryota</taxon>
        <taxon>Fungi</taxon>
        <taxon>Fungi incertae sedis</taxon>
        <taxon>Mucoromycota</taxon>
        <taxon>Mucoromycotina</taxon>
        <taxon>Umbelopsidomycetes</taxon>
        <taxon>Umbelopsidales</taxon>
        <taxon>Umbelopsidaceae</taxon>
        <taxon>Umbelopsis</taxon>
    </lineage>
</organism>
<dbReference type="EMBL" id="JAEPQZ010000006">
    <property type="protein sequence ID" value="KAG2180215.1"/>
    <property type="molecule type" value="Genomic_DNA"/>
</dbReference>
<keyword evidence="5 7" id="KW-0378">Hydrolase</keyword>
<comment type="similarity">
    <text evidence="1 7">Belongs to the esterase D family.</text>
</comment>
<dbReference type="Proteomes" id="UP000654370">
    <property type="component" value="Unassembled WGS sequence"/>
</dbReference>
<evidence type="ECO:0000256" key="3">
    <source>
        <dbReference type="ARBA" id="ARBA00016774"/>
    </source>
</evidence>
<evidence type="ECO:0000256" key="1">
    <source>
        <dbReference type="ARBA" id="ARBA00005622"/>
    </source>
</evidence>
<dbReference type="InterPro" id="IPR029058">
    <property type="entry name" value="AB_hydrolase_fold"/>
</dbReference>
<dbReference type="Gene3D" id="3.40.50.1820">
    <property type="entry name" value="alpha/beta hydrolase"/>
    <property type="match status" value="1"/>
</dbReference>
<dbReference type="GO" id="GO:0005829">
    <property type="term" value="C:cytosol"/>
    <property type="evidence" value="ECO:0007669"/>
    <property type="project" value="TreeGrafter"/>
</dbReference>
<name>A0A8H7UEP3_MORIS</name>
<dbReference type="OrthoDB" id="420518at2759"/>
<keyword evidence="4 7" id="KW-0719">Serine esterase</keyword>
<dbReference type="EC" id="3.1.2.12" evidence="2 7"/>
<feature type="active site" description="Charge relay system" evidence="6">
    <location>
        <position position="241"/>
    </location>
</feature>
<evidence type="ECO:0000313" key="8">
    <source>
        <dbReference type="EMBL" id="KAG2180215.1"/>
    </source>
</evidence>
<dbReference type="InterPro" id="IPR014186">
    <property type="entry name" value="S-formylglutathione_hydrol"/>
</dbReference>
<proteinExistence type="inferred from homology"/>
<evidence type="ECO:0000313" key="9">
    <source>
        <dbReference type="Proteomes" id="UP000654370"/>
    </source>
</evidence>
<accession>A0A8H7UEP3</accession>
<dbReference type="FunFam" id="3.40.50.1820:FF:000002">
    <property type="entry name" value="S-formylglutathione hydrolase"/>
    <property type="match status" value="1"/>
</dbReference>
<evidence type="ECO:0000256" key="7">
    <source>
        <dbReference type="RuleBase" id="RU363068"/>
    </source>
</evidence>
<keyword evidence="9" id="KW-1185">Reference proteome</keyword>
<dbReference type="GO" id="GO:0018738">
    <property type="term" value="F:S-formylglutathione hydrolase activity"/>
    <property type="evidence" value="ECO:0007669"/>
    <property type="project" value="UniProtKB-EC"/>
</dbReference>
<dbReference type="PANTHER" id="PTHR10061">
    <property type="entry name" value="S-FORMYLGLUTATHIONE HYDROLASE"/>
    <property type="match status" value="1"/>
</dbReference>
<dbReference type="GO" id="GO:0052689">
    <property type="term" value="F:carboxylic ester hydrolase activity"/>
    <property type="evidence" value="ECO:0007669"/>
    <property type="project" value="UniProtKB-KW"/>
</dbReference>
<dbReference type="Pfam" id="PF00756">
    <property type="entry name" value="Esterase"/>
    <property type="match status" value="1"/>
</dbReference>
<comment type="caution">
    <text evidence="8">The sequence shown here is derived from an EMBL/GenBank/DDBJ whole genome shotgun (WGS) entry which is preliminary data.</text>
</comment>
<feature type="active site" description="Charge relay system" evidence="6">
    <location>
        <position position="163"/>
    </location>
</feature>
<evidence type="ECO:0000256" key="6">
    <source>
        <dbReference type="PIRSR" id="PIRSR614186-1"/>
    </source>
</evidence>
<dbReference type="NCBIfam" id="TIGR02821">
    <property type="entry name" value="fghA_ester_D"/>
    <property type="match status" value="1"/>
</dbReference>
<feature type="active site" description="Charge relay system" evidence="6">
    <location>
        <position position="276"/>
    </location>
</feature>
<sequence>MNGRRGIVNAKRYIMTLQEVSRNKAFNGYVVKYEHDSEELGCKMKFNVFLPEGSEKTKVPGLYFLAGLTCSEDNFMQKSGALENAAKHGIALIAPDTSPRGVKIEGDDESWDFGTGAGFYVDATQEKWKRHYRMYSYVVKELPSIIYKSLPIDENRVSIFGHSMGGHGALTLFLKNPNQYKSVSAFSPIANPTNCPWGHKAFGGYLGNDDKEAWKQYDATELLNSHNGKQLDILVDVGTSDNFLKDQLKLDQLEQVAKSKGLQDQVTVRYQEGYDHSYYFISTFVGDHIDHHAKYLKA</sequence>
<evidence type="ECO:0000256" key="5">
    <source>
        <dbReference type="ARBA" id="ARBA00022801"/>
    </source>
</evidence>
<comment type="subcellular location">
    <subcellularLocation>
        <location evidence="7">Cytoplasm</location>
    </subcellularLocation>
</comment>
<evidence type="ECO:0000256" key="2">
    <source>
        <dbReference type="ARBA" id="ARBA00012479"/>
    </source>
</evidence>
<comment type="catalytic activity">
    <reaction evidence="7">
        <text>S-formylglutathione + H2O = formate + glutathione + H(+)</text>
        <dbReference type="Rhea" id="RHEA:14961"/>
        <dbReference type="ChEBI" id="CHEBI:15377"/>
        <dbReference type="ChEBI" id="CHEBI:15378"/>
        <dbReference type="ChEBI" id="CHEBI:15740"/>
        <dbReference type="ChEBI" id="CHEBI:57688"/>
        <dbReference type="ChEBI" id="CHEBI:57925"/>
        <dbReference type="EC" id="3.1.2.12"/>
    </reaction>
</comment>
<reference evidence="8" key="1">
    <citation type="submission" date="2020-12" db="EMBL/GenBank/DDBJ databases">
        <title>Metabolic potential, ecology and presence of endohyphal bacteria is reflected in genomic diversity of Mucoromycotina.</title>
        <authorList>
            <person name="Muszewska A."/>
            <person name="Okrasinska A."/>
            <person name="Steczkiewicz K."/>
            <person name="Drgas O."/>
            <person name="Orlowska M."/>
            <person name="Perlinska-Lenart U."/>
            <person name="Aleksandrzak-Piekarczyk T."/>
            <person name="Szatraj K."/>
            <person name="Zielenkiewicz U."/>
            <person name="Pilsyk S."/>
            <person name="Malc E."/>
            <person name="Mieczkowski P."/>
            <person name="Kruszewska J.S."/>
            <person name="Biernat P."/>
            <person name="Pawlowska J."/>
        </authorList>
    </citation>
    <scope>NUCLEOTIDE SEQUENCE</scope>
    <source>
        <strain evidence="8">WA0000067209</strain>
    </source>
</reference>
<dbReference type="SUPFAM" id="SSF53474">
    <property type="entry name" value="alpha/beta-Hydrolases"/>
    <property type="match status" value="1"/>
</dbReference>
<dbReference type="GO" id="GO:0046294">
    <property type="term" value="P:formaldehyde catabolic process"/>
    <property type="evidence" value="ECO:0007669"/>
    <property type="project" value="InterPro"/>
</dbReference>
<gene>
    <name evidence="8" type="ORF">INT43_004004</name>
</gene>